<dbReference type="PANTHER" id="PTHR22807:SF53">
    <property type="entry name" value="RIBOSOMAL RNA SMALL SUBUNIT METHYLTRANSFERASE B-RELATED"/>
    <property type="match status" value="1"/>
</dbReference>
<reference evidence="7 8" key="1">
    <citation type="submission" date="2015-10" db="EMBL/GenBank/DDBJ databases">
        <title>Erysipelothrix larvae sp. LV19 isolated from the larval gut of the rhinoceros beetle, Trypoxylus dichotomus.</title>
        <authorList>
            <person name="Lim S."/>
            <person name="Kim B.-C."/>
        </authorList>
    </citation>
    <scope>NUCLEOTIDE SEQUENCE [LARGE SCALE GENOMIC DNA]</scope>
    <source>
        <strain evidence="7 8">LV19</strain>
    </source>
</reference>
<dbReference type="OrthoDB" id="9810297at2"/>
<feature type="active site" description="Nucleophile" evidence="5">
    <location>
        <position position="355"/>
    </location>
</feature>
<dbReference type="InterPro" id="IPR006027">
    <property type="entry name" value="NusB_RsmB_TIM44"/>
</dbReference>
<dbReference type="GO" id="GO:0001510">
    <property type="term" value="P:RNA methylation"/>
    <property type="evidence" value="ECO:0007669"/>
    <property type="project" value="InterPro"/>
</dbReference>
<dbReference type="GO" id="GO:0008173">
    <property type="term" value="F:RNA methyltransferase activity"/>
    <property type="evidence" value="ECO:0007669"/>
    <property type="project" value="InterPro"/>
</dbReference>
<accession>A0A0X8GZX0</accession>
<dbReference type="InterPro" id="IPR049560">
    <property type="entry name" value="MeTrfase_RsmB-F_NOP2_cat"/>
</dbReference>
<dbReference type="Gene3D" id="3.40.50.150">
    <property type="entry name" value="Vaccinia Virus protein VP39"/>
    <property type="match status" value="1"/>
</dbReference>
<feature type="binding site" evidence="5">
    <location>
        <position position="259"/>
    </location>
    <ligand>
        <name>S-adenosyl-L-methionine</name>
        <dbReference type="ChEBI" id="CHEBI:59789"/>
    </ligand>
</feature>
<feature type="binding site" evidence="5">
    <location>
        <position position="286"/>
    </location>
    <ligand>
        <name>S-adenosyl-L-methionine</name>
        <dbReference type="ChEBI" id="CHEBI:59789"/>
    </ligand>
</feature>
<keyword evidence="4 5" id="KW-0694">RNA-binding</keyword>
<dbReference type="Proteomes" id="UP000063781">
    <property type="component" value="Chromosome"/>
</dbReference>
<dbReference type="InterPro" id="IPR035926">
    <property type="entry name" value="NusB-like_sf"/>
</dbReference>
<dbReference type="RefSeq" id="WP_067632229.1">
    <property type="nucleotide sequence ID" value="NZ_CP013213.1"/>
</dbReference>
<evidence type="ECO:0000256" key="4">
    <source>
        <dbReference type="ARBA" id="ARBA00022884"/>
    </source>
</evidence>
<feature type="domain" description="SAM-dependent MTase RsmB/NOP-type" evidence="6">
    <location>
        <begin position="130"/>
        <end position="405"/>
    </location>
</feature>
<dbReference type="InterPro" id="IPR023267">
    <property type="entry name" value="RCMT"/>
</dbReference>
<gene>
    <name evidence="7" type="ORF">AOC36_05425</name>
</gene>
<dbReference type="Pfam" id="PF01029">
    <property type="entry name" value="NusB"/>
    <property type="match status" value="1"/>
</dbReference>
<keyword evidence="1 5" id="KW-0489">Methyltransferase</keyword>
<comment type="caution">
    <text evidence="5">Lacks conserved residue(s) required for the propagation of feature annotation.</text>
</comment>
<evidence type="ECO:0000256" key="1">
    <source>
        <dbReference type="ARBA" id="ARBA00022603"/>
    </source>
</evidence>
<dbReference type="GO" id="GO:0003723">
    <property type="term" value="F:RNA binding"/>
    <property type="evidence" value="ECO:0007669"/>
    <property type="project" value="UniProtKB-UniRule"/>
</dbReference>
<dbReference type="CDD" id="cd02440">
    <property type="entry name" value="AdoMet_MTases"/>
    <property type="match status" value="1"/>
</dbReference>
<dbReference type="InterPro" id="IPR029063">
    <property type="entry name" value="SAM-dependent_MTases_sf"/>
</dbReference>
<feature type="binding site" evidence="5">
    <location>
        <position position="302"/>
    </location>
    <ligand>
        <name>S-adenosyl-L-methionine</name>
        <dbReference type="ChEBI" id="CHEBI:59789"/>
    </ligand>
</feature>
<dbReference type="GO" id="GO:0006355">
    <property type="term" value="P:regulation of DNA-templated transcription"/>
    <property type="evidence" value="ECO:0007669"/>
    <property type="project" value="InterPro"/>
</dbReference>
<keyword evidence="3 5" id="KW-0949">S-adenosyl-L-methionine</keyword>
<dbReference type="Gene3D" id="1.10.940.10">
    <property type="entry name" value="NusB-like"/>
    <property type="match status" value="1"/>
</dbReference>
<dbReference type="SUPFAM" id="SSF48013">
    <property type="entry name" value="NusB-like"/>
    <property type="match status" value="1"/>
</dbReference>
<organism evidence="7 8">
    <name type="scientific">Erysipelothrix larvae</name>
    <dbReference type="NCBI Taxonomy" id="1514105"/>
    <lineage>
        <taxon>Bacteria</taxon>
        <taxon>Bacillati</taxon>
        <taxon>Bacillota</taxon>
        <taxon>Erysipelotrichia</taxon>
        <taxon>Erysipelotrichales</taxon>
        <taxon>Erysipelotrichaceae</taxon>
        <taxon>Erysipelothrix</taxon>
    </lineage>
</organism>
<name>A0A0X8GZX0_9FIRM</name>
<evidence type="ECO:0000313" key="8">
    <source>
        <dbReference type="Proteomes" id="UP000063781"/>
    </source>
</evidence>
<sequence length="405" mass="46187">MRRKISYSVLHDVLVKGKHAHLVLKAFKLDAQDQAFVSALVYTALQHKMYLEYQFDDFIDNKTPDSVRIVLLIAACQYYKMRDIPEYAIVNESVNLMKAVGQKRYSGLVNAVLKKMIQRKERAIDGDALDVASIQYSMPLWILKLLKGQYSESFALEYAQYCQSIKPTYGWMNQLVDHHITEEMLFLDVDKKIVKPEVFQSDYLEHGVLVIQDINSQDVVNSFDIVEGMDVLDCCCAPGTKTLRLANRLKNTGSIIGVDLHESRVLKTQDLMERTGVTNTRIIQGDAATIAFESLFDIVLVDAPCSGLGVLSHKHDLRYHIKPSDLDELQSIQYDILQNTSKVVKPGGLLVYATCTLNRKENEKQIQRFIEAYPEFECVYEKTYNPMDTLGDGFYVAHCRKSMVK</sequence>
<keyword evidence="2 5" id="KW-0808">Transferase</keyword>
<dbReference type="KEGG" id="erl:AOC36_05425"/>
<proteinExistence type="inferred from homology"/>
<comment type="similarity">
    <text evidence="5">Belongs to the class I-like SAM-binding methyltransferase superfamily. RsmB/NOP family.</text>
</comment>
<dbReference type="EMBL" id="CP013213">
    <property type="protein sequence ID" value="AMC93439.1"/>
    <property type="molecule type" value="Genomic_DNA"/>
</dbReference>
<dbReference type="STRING" id="1514105.AOC36_05425"/>
<dbReference type="InterPro" id="IPR001678">
    <property type="entry name" value="MeTrfase_RsmB-F_NOP2_dom"/>
</dbReference>
<dbReference type="PANTHER" id="PTHR22807">
    <property type="entry name" value="NOP2 YEAST -RELATED NOL1/NOP2/FMU SUN DOMAIN-CONTAINING"/>
    <property type="match status" value="1"/>
</dbReference>
<dbReference type="SUPFAM" id="SSF53335">
    <property type="entry name" value="S-adenosyl-L-methionine-dependent methyltransferases"/>
    <property type="match status" value="1"/>
</dbReference>
<dbReference type="AlphaFoldDB" id="A0A0X8GZX0"/>
<dbReference type="PROSITE" id="PS51686">
    <property type="entry name" value="SAM_MT_RSMB_NOP"/>
    <property type="match status" value="1"/>
</dbReference>
<dbReference type="PRINTS" id="PR02008">
    <property type="entry name" value="RCMTFAMILY"/>
</dbReference>
<evidence type="ECO:0000256" key="5">
    <source>
        <dbReference type="PROSITE-ProRule" id="PRU01023"/>
    </source>
</evidence>
<evidence type="ECO:0000259" key="6">
    <source>
        <dbReference type="PROSITE" id="PS51686"/>
    </source>
</evidence>
<keyword evidence="8" id="KW-1185">Reference proteome</keyword>
<evidence type="ECO:0000313" key="7">
    <source>
        <dbReference type="EMBL" id="AMC93439.1"/>
    </source>
</evidence>
<evidence type="ECO:0000256" key="3">
    <source>
        <dbReference type="ARBA" id="ARBA00022691"/>
    </source>
</evidence>
<evidence type="ECO:0000256" key="2">
    <source>
        <dbReference type="ARBA" id="ARBA00022679"/>
    </source>
</evidence>
<protein>
    <submittedName>
        <fullName evidence="7">rRNA methyltransferase</fullName>
    </submittedName>
</protein>
<dbReference type="Pfam" id="PF01189">
    <property type="entry name" value="Methyltr_RsmB-F"/>
    <property type="match status" value="1"/>
</dbReference>